<feature type="compositionally biased region" description="Basic and acidic residues" evidence="1">
    <location>
        <begin position="177"/>
        <end position="199"/>
    </location>
</feature>
<name>A0ABR1VS91_9PEZI</name>
<dbReference type="RefSeq" id="XP_066718604.1">
    <property type="nucleotide sequence ID" value="XM_066856437.1"/>
</dbReference>
<gene>
    <name evidence="2" type="ORF">PG994_005028</name>
</gene>
<feature type="compositionally biased region" description="Basic and acidic residues" evidence="1">
    <location>
        <begin position="77"/>
        <end position="88"/>
    </location>
</feature>
<accession>A0ABR1VS91</accession>
<evidence type="ECO:0000256" key="1">
    <source>
        <dbReference type="SAM" id="MobiDB-lite"/>
    </source>
</evidence>
<protein>
    <submittedName>
        <fullName evidence="2">Uncharacterized protein</fullName>
    </submittedName>
</protein>
<proteinExistence type="predicted"/>
<keyword evidence="3" id="KW-1185">Reference proteome</keyword>
<dbReference type="EMBL" id="JAQQWL010000005">
    <property type="protein sequence ID" value="KAK8074129.1"/>
    <property type="molecule type" value="Genomic_DNA"/>
</dbReference>
<feature type="region of interest" description="Disordered" evidence="1">
    <location>
        <begin position="76"/>
        <end position="97"/>
    </location>
</feature>
<organism evidence="2 3">
    <name type="scientific">Apiospora phragmitis</name>
    <dbReference type="NCBI Taxonomy" id="2905665"/>
    <lineage>
        <taxon>Eukaryota</taxon>
        <taxon>Fungi</taxon>
        <taxon>Dikarya</taxon>
        <taxon>Ascomycota</taxon>
        <taxon>Pezizomycotina</taxon>
        <taxon>Sordariomycetes</taxon>
        <taxon>Xylariomycetidae</taxon>
        <taxon>Amphisphaeriales</taxon>
        <taxon>Apiosporaceae</taxon>
        <taxon>Apiospora</taxon>
    </lineage>
</organism>
<dbReference type="Proteomes" id="UP001480595">
    <property type="component" value="Unassembled WGS sequence"/>
</dbReference>
<dbReference type="GeneID" id="92089500"/>
<reference evidence="2 3" key="1">
    <citation type="submission" date="2023-01" db="EMBL/GenBank/DDBJ databases">
        <title>Analysis of 21 Apiospora genomes using comparative genomics revels a genus with tremendous synthesis potential of carbohydrate active enzymes and secondary metabolites.</title>
        <authorList>
            <person name="Sorensen T."/>
        </authorList>
    </citation>
    <scope>NUCLEOTIDE SEQUENCE [LARGE SCALE GENOMIC DNA]</scope>
    <source>
        <strain evidence="2 3">CBS 135458</strain>
    </source>
</reference>
<feature type="compositionally biased region" description="Acidic residues" evidence="1">
    <location>
        <begin position="339"/>
        <end position="354"/>
    </location>
</feature>
<comment type="caution">
    <text evidence="2">The sequence shown here is derived from an EMBL/GenBank/DDBJ whole genome shotgun (WGS) entry which is preliminary data.</text>
</comment>
<feature type="region of interest" description="Disordered" evidence="1">
    <location>
        <begin position="312"/>
        <end position="354"/>
    </location>
</feature>
<evidence type="ECO:0000313" key="2">
    <source>
        <dbReference type="EMBL" id="KAK8074129.1"/>
    </source>
</evidence>
<sequence length="354" mass="39826">MTMTAAQDVHPNVLEDILGRVLLSLQREATELLDRSLELADRIWELEAEHLSLHDSCGWSTSLTPITEQDDDDLLEELPHDGTERNDTGDDNGNDDDVYYQLEDLRAEAAELSKRSGEAWSLFCEEVVARLSPSSPVGEMAQWRSRKQKQHQRRHQQLGPLTLAGNEEAEAPMPTLHTEEAPPHHYEDDGDAHLAELDWHSSASPRNDYDDREENGSYGNGAEEEDDHEFRQKIRQEYLMLAEQHLASQAYENKPTETGVAGADGDSDSKQAAEADMEELPGLFENLMEGKEDGDYDDSGYDEDEVEVEDIASCQKDDSGFMGDDDMDSDNESFKSCLDEFDEDSDGNDDDEMD</sequence>
<feature type="compositionally biased region" description="Basic residues" evidence="1">
    <location>
        <begin position="144"/>
        <end position="156"/>
    </location>
</feature>
<feature type="region of interest" description="Disordered" evidence="1">
    <location>
        <begin position="134"/>
        <end position="277"/>
    </location>
</feature>
<evidence type="ECO:0000313" key="3">
    <source>
        <dbReference type="Proteomes" id="UP001480595"/>
    </source>
</evidence>